<evidence type="ECO:0000259" key="1">
    <source>
        <dbReference type="PROSITE" id="PS51186"/>
    </source>
</evidence>
<dbReference type="Gene3D" id="3.40.630.30">
    <property type="match status" value="1"/>
</dbReference>
<dbReference type="CDD" id="cd04301">
    <property type="entry name" value="NAT_SF"/>
    <property type="match status" value="1"/>
</dbReference>
<dbReference type="SUPFAM" id="SSF55729">
    <property type="entry name" value="Acyl-CoA N-acyltransferases (Nat)"/>
    <property type="match status" value="1"/>
</dbReference>
<dbReference type="Proteomes" id="UP000254259">
    <property type="component" value="Chromosome CBM2636"/>
</dbReference>
<reference evidence="2 3" key="1">
    <citation type="submission" date="2018-01" db="EMBL/GenBank/DDBJ databases">
        <authorList>
            <person name="Clerissi C."/>
        </authorList>
    </citation>
    <scope>NUCLEOTIDE SEQUENCE [LARGE SCALE GENOMIC DNA]</scope>
    <source>
        <strain evidence="2">Cupriavidus taiwanensis SWF 66322</strain>
    </source>
</reference>
<dbReference type="PROSITE" id="PS51186">
    <property type="entry name" value="GNAT"/>
    <property type="match status" value="1"/>
</dbReference>
<evidence type="ECO:0000313" key="2">
    <source>
        <dbReference type="EMBL" id="SPD64413.1"/>
    </source>
</evidence>
<protein>
    <recommendedName>
        <fullName evidence="1">N-acetyltransferase domain-containing protein</fullName>
    </recommendedName>
</protein>
<dbReference type="Gene3D" id="3.40.630.90">
    <property type="match status" value="1"/>
</dbReference>
<dbReference type="Pfam" id="PF13508">
    <property type="entry name" value="Acetyltransf_7"/>
    <property type="match status" value="1"/>
</dbReference>
<dbReference type="PANTHER" id="PTHR47237">
    <property type="entry name" value="SLL0310 PROTEIN"/>
    <property type="match status" value="1"/>
</dbReference>
<dbReference type="AlphaFoldDB" id="A0A9Q7XNC3"/>
<dbReference type="InterPro" id="IPR016181">
    <property type="entry name" value="Acyl_CoA_acyltransferase"/>
</dbReference>
<evidence type="ECO:0000313" key="3">
    <source>
        <dbReference type="Proteomes" id="UP000254259"/>
    </source>
</evidence>
<organism evidence="2 3">
    <name type="scientific">Cupriavidus taiwanensis</name>
    <dbReference type="NCBI Taxonomy" id="164546"/>
    <lineage>
        <taxon>Bacteria</taxon>
        <taxon>Pseudomonadati</taxon>
        <taxon>Pseudomonadota</taxon>
        <taxon>Betaproteobacteria</taxon>
        <taxon>Burkholderiales</taxon>
        <taxon>Burkholderiaceae</taxon>
        <taxon>Cupriavidus</taxon>
    </lineage>
</organism>
<accession>A0A9Q7XNC3</accession>
<dbReference type="Pfam" id="PF18014">
    <property type="entry name" value="Acetyltransf_18"/>
    <property type="match status" value="1"/>
</dbReference>
<dbReference type="GO" id="GO:0016747">
    <property type="term" value="F:acyltransferase activity, transferring groups other than amino-acyl groups"/>
    <property type="evidence" value="ECO:0007669"/>
    <property type="project" value="InterPro"/>
</dbReference>
<sequence>MVDIYCCKRRCRGLCSRTWRYRAPASVRDTSCPGGAARRRHRSMRAPVAQSSLNGVLPDMAPVRWGRCSAGFIVGLDRGRAAYKVSGRLACALRCISLTLKHVRPRALWGIPRHGSQSCGFLQALWHCVPRALPMGNVHRNILREYPRRCIVWCMVDAATFSYPEPVVHRMIYATNSSGDTHTAMNSAKHPLHATELLPVIRPMVLADLPVALSLSEGERWPHRPSDWKTLFSMGEGRVAEVDGAVVGVGMRWLWGEHAATVGLVVVNSDFRERGIGRKLLEALCAGLDRRTVLLHAAGTIHRFYGSMGFERIGEIRQYEGKAVQPPLMALPENSRLRPGGRNDMQLLVGMDERAGGAVRERLIQTWLRHAIGTVVLDHPDGPRGFAILRRFGRGATIGPVVAPCPMAAKAMIAHLAGLVTGRTLRLDVQAHGELEDWLPGLGLASVADATVLRRGTPPSPANPLLSFALADKAIG</sequence>
<proteinExistence type="predicted"/>
<gene>
    <name evidence="2" type="ORF">CBM2636_11429</name>
</gene>
<name>A0A9Q7XNC3_9BURK</name>
<dbReference type="EMBL" id="LT984813">
    <property type="protein sequence ID" value="SPD64413.1"/>
    <property type="molecule type" value="Genomic_DNA"/>
</dbReference>
<dbReference type="InterPro" id="IPR041496">
    <property type="entry name" value="YitH/HolE_GNAT"/>
</dbReference>
<dbReference type="PANTHER" id="PTHR47237:SF2">
    <property type="entry name" value="BLL4206 PROTEIN"/>
    <property type="match status" value="1"/>
</dbReference>
<dbReference type="InterPro" id="IPR000182">
    <property type="entry name" value="GNAT_dom"/>
</dbReference>
<dbReference type="InterPro" id="IPR052729">
    <property type="entry name" value="Acyl/Acetyltrans_Enzymes"/>
</dbReference>
<feature type="domain" description="N-acetyltransferase" evidence="1">
    <location>
        <begin position="199"/>
        <end position="334"/>
    </location>
</feature>